<feature type="signal peptide" evidence="1">
    <location>
        <begin position="1"/>
        <end position="22"/>
    </location>
</feature>
<gene>
    <name evidence="2" type="ORF">CTEN210_13167</name>
</gene>
<keyword evidence="3" id="KW-1185">Reference proteome</keyword>
<comment type="caution">
    <text evidence="2">The sequence shown here is derived from an EMBL/GenBank/DDBJ whole genome shotgun (WGS) entry which is preliminary data.</text>
</comment>
<accession>A0AAD3D4N9</accession>
<evidence type="ECO:0000313" key="2">
    <source>
        <dbReference type="EMBL" id="GFH56691.1"/>
    </source>
</evidence>
<dbReference type="AlphaFoldDB" id="A0AAD3D4N9"/>
<evidence type="ECO:0000313" key="3">
    <source>
        <dbReference type="Proteomes" id="UP001054902"/>
    </source>
</evidence>
<reference evidence="2 3" key="1">
    <citation type="journal article" date="2021" name="Sci. Rep.">
        <title>The genome of the diatom Chaetoceros tenuissimus carries an ancient integrated fragment of an extant virus.</title>
        <authorList>
            <person name="Hongo Y."/>
            <person name="Kimura K."/>
            <person name="Takaki Y."/>
            <person name="Yoshida Y."/>
            <person name="Baba S."/>
            <person name="Kobayashi G."/>
            <person name="Nagasaki K."/>
            <person name="Hano T."/>
            <person name="Tomaru Y."/>
        </authorList>
    </citation>
    <scope>NUCLEOTIDE SEQUENCE [LARGE SCALE GENOMIC DNA]</scope>
    <source>
        <strain evidence="2 3">NIES-3715</strain>
    </source>
</reference>
<protein>
    <submittedName>
        <fullName evidence="2">Uncharacterized protein</fullName>
    </submittedName>
</protein>
<dbReference type="Proteomes" id="UP001054902">
    <property type="component" value="Unassembled WGS sequence"/>
</dbReference>
<feature type="chain" id="PRO_5042185582" evidence="1">
    <location>
        <begin position="23"/>
        <end position="174"/>
    </location>
</feature>
<proteinExistence type="predicted"/>
<evidence type="ECO:0000256" key="1">
    <source>
        <dbReference type="SAM" id="SignalP"/>
    </source>
</evidence>
<sequence>MNFSSWTLLAFVAAVCIENAFAFTSSEKSSIPFSPTALSMAPRFDKTEQRWYATKPEEEEGSSYGPVGSLIRAGPKPFLQRIITPDMYDQAVLKYMASEGCDRKEAQGNMDAYLENAQDWTYQKLQEKKGKPKYDYANANTSPKQLALSGAWASVVVWFFYTFITDCINGVYAR</sequence>
<organism evidence="2 3">
    <name type="scientific">Chaetoceros tenuissimus</name>
    <dbReference type="NCBI Taxonomy" id="426638"/>
    <lineage>
        <taxon>Eukaryota</taxon>
        <taxon>Sar</taxon>
        <taxon>Stramenopiles</taxon>
        <taxon>Ochrophyta</taxon>
        <taxon>Bacillariophyta</taxon>
        <taxon>Coscinodiscophyceae</taxon>
        <taxon>Chaetocerotophycidae</taxon>
        <taxon>Chaetocerotales</taxon>
        <taxon>Chaetocerotaceae</taxon>
        <taxon>Chaetoceros</taxon>
    </lineage>
</organism>
<dbReference type="EMBL" id="BLLK01000055">
    <property type="protein sequence ID" value="GFH56691.1"/>
    <property type="molecule type" value="Genomic_DNA"/>
</dbReference>
<name>A0AAD3D4N9_9STRA</name>
<keyword evidence="1" id="KW-0732">Signal</keyword>